<dbReference type="EMBL" id="GG745352">
    <property type="protein sequence ID" value="KNE67219.1"/>
    <property type="molecule type" value="Genomic_DNA"/>
</dbReference>
<dbReference type="Gene3D" id="3.80.10.10">
    <property type="entry name" value="Ribonuclease Inhibitor"/>
    <property type="match status" value="2"/>
</dbReference>
<dbReference type="OrthoDB" id="10463392at2759"/>
<dbReference type="AlphaFoldDB" id="A0A0L0SY09"/>
<evidence type="ECO:0000313" key="2">
    <source>
        <dbReference type="Proteomes" id="UP000054350"/>
    </source>
</evidence>
<proteinExistence type="predicted"/>
<gene>
    <name evidence="1" type="ORF">AMAG_12290</name>
</gene>
<dbReference type="SUPFAM" id="SSF52047">
    <property type="entry name" value="RNI-like"/>
    <property type="match status" value="1"/>
</dbReference>
<protein>
    <recommendedName>
        <fullName evidence="3">F-box domain-containing protein</fullName>
    </recommendedName>
</protein>
<keyword evidence="2" id="KW-1185">Reference proteome</keyword>
<dbReference type="VEuPathDB" id="FungiDB:AMAG_12290"/>
<reference evidence="1 2" key="1">
    <citation type="submission" date="2009-11" db="EMBL/GenBank/DDBJ databases">
        <title>Annotation of Allomyces macrogynus ATCC 38327.</title>
        <authorList>
            <consortium name="The Broad Institute Genome Sequencing Platform"/>
            <person name="Russ C."/>
            <person name="Cuomo C."/>
            <person name="Burger G."/>
            <person name="Gray M.W."/>
            <person name="Holland P.W.H."/>
            <person name="King N."/>
            <person name="Lang F.B.F."/>
            <person name="Roger A.J."/>
            <person name="Ruiz-Trillo I."/>
            <person name="Young S.K."/>
            <person name="Zeng Q."/>
            <person name="Gargeya S."/>
            <person name="Fitzgerald M."/>
            <person name="Haas B."/>
            <person name="Abouelleil A."/>
            <person name="Alvarado L."/>
            <person name="Arachchi H.M."/>
            <person name="Berlin A."/>
            <person name="Chapman S.B."/>
            <person name="Gearin G."/>
            <person name="Goldberg J."/>
            <person name="Griggs A."/>
            <person name="Gujja S."/>
            <person name="Hansen M."/>
            <person name="Heiman D."/>
            <person name="Howarth C."/>
            <person name="Larimer J."/>
            <person name="Lui A."/>
            <person name="MacDonald P.J.P."/>
            <person name="McCowen C."/>
            <person name="Montmayeur A."/>
            <person name="Murphy C."/>
            <person name="Neiman D."/>
            <person name="Pearson M."/>
            <person name="Priest M."/>
            <person name="Roberts A."/>
            <person name="Saif S."/>
            <person name="Shea T."/>
            <person name="Sisk P."/>
            <person name="Stolte C."/>
            <person name="Sykes S."/>
            <person name="Wortman J."/>
            <person name="Nusbaum C."/>
            <person name="Birren B."/>
        </authorList>
    </citation>
    <scope>NUCLEOTIDE SEQUENCE [LARGE SCALE GENOMIC DNA]</scope>
    <source>
        <strain evidence="1 2">ATCC 38327</strain>
    </source>
</reference>
<evidence type="ECO:0008006" key="3">
    <source>
        <dbReference type="Google" id="ProtNLM"/>
    </source>
</evidence>
<name>A0A0L0SY09_ALLM3</name>
<reference evidence="2" key="2">
    <citation type="submission" date="2009-11" db="EMBL/GenBank/DDBJ databases">
        <title>The Genome Sequence of Allomyces macrogynus strain ATCC 38327.</title>
        <authorList>
            <consortium name="The Broad Institute Genome Sequencing Platform"/>
            <person name="Russ C."/>
            <person name="Cuomo C."/>
            <person name="Shea T."/>
            <person name="Young S.K."/>
            <person name="Zeng Q."/>
            <person name="Koehrsen M."/>
            <person name="Haas B."/>
            <person name="Borodovsky M."/>
            <person name="Guigo R."/>
            <person name="Alvarado L."/>
            <person name="Berlin A."/>
            <person name="Borenstein D."/>
            <person name="Chen Z."/>
            <person name="Engels R."/>
            <person name="Freedman E."/>
            <person name="Gellesch M."/>
            <person name="Goldberg J."/>
            <person name="Griggs A."/>
            <person name="Gujja S."/>
            <person name="Heiman D."/>
            <person name="Hepburn T."/>
            <person name="Howarth C."/>
            <person name="Jen D."/>
            <person name="Larson L."/>
            <person name="Lewis B."/>
            <person name="Mehta T."/>
            <person name="Park D."/>
            <person name="Pearson M."/>
            <person name="Roberts A."/>
            <person name="Saif S."/>
            <person name="Shenoy N."/>
            <person name="Sisk P."/>
            <person name="Stolte C."/>
            <person name="Sykes S."/>
            <person name="Walk T."/>
            <person name="White J."/>
            <person name="Yandava C."/>
            <person name="Burger G."/>
            <person name="Gray M.W."/>
            <person name="Holland P.W.H."/>
            <person name="King N."/>
            <person name="Lang F.B.F."/>
            <person name="Roger A.J."/>
            <person name="Ruiz-Trillo I."/>
            <person name="Lander E."/>
            <person name="Nusbaum C."/>
        </authorList>
    </citation>
    <scope>NUCLEOTIDE SEQUENCE [LARGE SCALE GENOMIC DNA]</scope>
    <source>
        <strain evidence="2">ATCC 38327</strain>
    </source>
</reference>
<dbReference type="InterPro" id="IPR032675">
    <property type="entry name" value="LRR_dom_sf"/>
</dbReference>
<accession>A0A0L0SY09</accession>
<dbReference type="Proteomes" id="UP000054350">
    <property type="component" value="Unassembled WGS sequence"/>
</dbReference>
<evidence type="ECO:0000313" key="1">
    <source>
        <dbReference type="EMBL" id="KNE67219.1"/>
    </source>
</evidence>
<sequence length="496" mass="53866">MATDSSSSTTCRNRVHSNAGLPSPRLDDLPFEIVATICRQALASDVQDLSHDLDPKHDLVQLARVAPNCYMPALRAVVRHADRFCLIEPNAQVCGVWTLERAFSIQAVGCIAFDVRSPRVPGPDGLARPPMYLLLGAVDDTSVPPREIVPRGMAVLIPPTAIRTMAVMRLNSWVLDYPLPPKLAQLAIHTRFLTVRAQVGTLAGHALGSRRQRLGVHGRVHIPTIPIPMIARTLPSSMHNLLIISPKRIDDTDAELLASALSPWMRHVRLAGLATKLLSSRGVMAILAHLPADQLVSLDLSHNGQSAESLHLLAHWLQRTTRLELLAVDFTLSNANSPNQSGGPIAFDPVLAALPTTLRTLSLKHSIASAAEFAKSAVRLRHLHTLHLSYMSPAAASSLATLIPCLPPSVRELDLSYIDLNGGMLLTGLMTAHTLGVQFPELVKLNLWMTGITMEQLAAILDALKNSLRLCAKDGPRKGATCDADRVCKGNGRWMW</sequence>
<organism evidence="1 2">
    <name type="scientific">Allomyces macrogynus (strain ATCC 38327)</name>
    <name type="common">Allomyces javanicus var. macrogynus</name>
    <dbReference type="NCBI Taxonomy" id="578462"/>
    <lineage>
        <taxon>Eukaryota</taxon>
        <taxon>Fungi</taxon>
        <taxon>Fungi incertae sedis</taxon>
        <taxon>Blastocladiomycota</taxon>
        <taxon>Blastocladiomycetes</taxon>
        <taxon>Blastocladiales</taxon>
        <taxon>Blastocladiaceae</taxon>
        <taxon>Allomyces</taxon>
    </lineage>
</organism>